<comment type="caution">
    <text evidence="1">The sequence shown here is derived from an EMBL/GenBank/DDBJ whole genome shotgun (WGS) entry which is preliminary data.</text>
</comment>
<name>A0A316KZY9_9FLAO</name>
<dbReference type="Proteomes" id="UP000245762">
    <property type="component" value="Unassembled WGS sequence"/>
</dbReference>
<dbReference type="AlphaFoldDB" id="A0A316KZY9"/>
<dbReference type="OrthoDB" id="1444205at2"/>
<dbReference type="EMBL" id="QGEG01000001">
    <property type="protein sequence ID" value="PWL39817.1"/>
    <property type="molecule type" value="Genomic_DNA"/>
</dbReference>
<sequence length="105" mass="12777">MEFEKFKEIRELFCLKHPEVTEGKMMSSPAIHYKSKVFAFFSKKHKMVFKLGKDYHLEKQDFEFSEFNPFKTKKPLSGWYEVDFEYHEKWRELTKIALNQIKAKS</sequence>
<evidence type="ECO:0008006" key="3">
    <source>
        <dbReference type="Google" id="ProtNLM"/>
    </source>
</evidence>
<reference evidence="1 2" key="1">
    <citation type="submission" date="2018-05" db="EMBL/GenBank/DDBJ databases">
        <title>Complete genome sequence of Flagellimonas aquimarina ECD12 isolated from seaweed Ecklonia cava.</title>
        <authorList>
            <person name="Choi S."/>
            <person name="Seong C."/>
        </authorList>
    </citation>
    <scope>NUCLEOTIDE SEQUENCE [LARGE SCALE GENOMIC DNA]</scope>
    <source>
        <strain evidence="1 2">ECD12</strain>
    </source>
</reference>
<proteinExistence type="predicted"/>
<gene>
    <name evidence="1" type="ORF">DKG77_03015</name>
</gene>
<protein>
    <recommendedName>
        <fullName evidence="3">MmcQ/YjbR family DNA-binding protein</fullName>
    </recommendedName>
</protein>
<keyword evidence="2" id="KW-1185">Reference proteome</keyword>
<evidence type="ECO:0000313" key="1">
    <source>
        <dbReference type="EMBL" id="PWL39817.1"/>
    </source>
</evidence>
<organism evidence="1 2">
    <name type="scientific">Flagellimonas aquimarina</name>
    <dbReference type="NCBI Taxonomy" id="2201895"/>
    <lineage>
        <taxon>Bacteria</taxon>
        <taxon>Pseudomonadati</taxon>
        <taxon>Bacteroidota</taxon>
        <taxon>Flavobacteriia</taxon>
        <taxon>Flavobacteriales</taxon>
        <taxon>Flavobacteriaceae</taxon>
        <taxon>Flagellimonas</taxon>
    </lineage>
</organism>
<accession>A0A316KZY9</accession>
<dbReference type="RefSeq" id="WP_109660057.1">
    <property type="nucleotide sequence ID" value="NZ_QGEG01000001.1"/>
</dbReference>
<evidence type="ECO:0000313" key="2">
    <source>
        <dbReference type="Proteomes" id="UP000245762"/>
    </source>
</evidence>